<reference evidence="3 4" key="1">
    <citation type="submission" date="2019-01" db="EMBL/GenBank/DDBJ databases">
        <title>Draft genome sequence of Psathyrella aberdarensis IHI B618.</title>
        <authorList>
            <person name="Buettner E."/>
            <person name="Kellner H."/>
        </authorList>
    </citation>
    <scope>NUCLEOTIDE SEQUENCE [LARGE SCALE GENOMIC DNA]</scope>
    <source>
        <strain evidence="3 4">IHI B618</strain>
    </source>
</reference>
<feature type="compositionally biased region" description="Polar residues" evidence="2">
    <location>
        <begin position="15"/>
        <end position="26"/>
    </location>
</feature>
<comment type="caution">
    <text evidence="3">The sequence shown here is derived from an EMBL/GenBank/DDBJ whole genome shotgun (WGS) entry which is preliminary data.</text>
</comment>
<evidence type="ECO:0000313" key="4">
    <source>
        <dbReference type="Proteomes" id="UP000290288"/>
    </source>
</evidence>
<keyword evidence="1" id="KW-0175">Coiled coil</keyword>
<protein>
    <recommendedName>
        <fullName evidence="5">RING-type domain-containing protein</fullName>
    </recommendedName>
</protein>
<accession>A0A4Q2DF92</accession>
<organism evidence="3 4">
    <name type="scientific">Candolleomyces aberdarensis</name>
    <dbReference type="NCBI Taxonomy" id="2316362"/>
    <lineage>
        <taxon>Eukaryota</taxon>
        <taxon>Fungi</taxon>
        <taxon>Dikarya</taxon>
        <taxon>Basidiomycota</taxon>
        <taxon>Agaricomycotina</taxon>
        <taxon>Agaricomycetes</taxon>
        <taxon>Agaricomycetidae</taxon>
        <taxon>Agaricales</taxon>
        <taxon>Agaricineae</taxon>
        <taxon>Psathyrellaceae</taxon>
        <taxon>Candolleomyces</taxon>
    </lineage>
</organism>
<proteinExistence type="predicted"/>
<dbReference type="EMBL" id="SDEE01000264">
    <property type="protein sequence ID" value="RXW18467.1"/>
    <property type="molecule type" value="Genomic_DNA"/>
</dbReference>
<feature type="compositionally biased region" description="Basic and acidic residues" evidence="2">
    <location>
        <begin position="1"/>
        <end position="10"/>
    </location>
</feature>
<name>A0A4Q2DF92_9AGAR</name>
<dbReference type="OrthoDB" id="3099726at2759"/>
<dbReference type="Proteomes" id="UP000290288">
    <property type="component" value="Unassembled WGS sequence"/>
</dbReference>
<evidence type="ECO:0008006" key="5">
    <source>
        <dbReference type="Google" id="ProtNLM"/>
    </source>
</evidence>
<gene>
    <name evidence="3" type="ORF">EST38_g7391</name>
</gene>
<sequence length="218" mass="24931">MSDVTERTSSEDVVMSQNQDGAPSENPTAKSLLCNRCEMMIFGPNDLAPTACCADLFCGHCWTAILRDGERCTQYGCQNTLLKKVPMYLAGNSDDVLSQERDIVRQLDLESDTSYQRIQADIQRLTVRLERQKQQLEDYSKMNGVLDDQVKQAADRLEAVRNEINQLKEMLENIERRTLEMRTTNDTLEEQIQTVKKRTQVLENLAAQRAQRSHQTPT</sequence>
<feature type="region of interest" description="Disordered" evidence="2">
    <location>
        <begin position="1"/>
        <end position="26"/>
    </location>
</feature>
<evidence type="ECO:0000313" key="3">
    <source>
        <dbReference type="EMBL" id="RXW18467.1"/>
    </source>
</evidence>
<keyword evidence="4" id="KW-1185">Reference proteome</keyword>
<evidence type="ECO:0000256" key="2">
    <source>
        <dbReference type="SAM" id="MobiDB-lite"/>
    </source>
</evidence>
<feature type="coiled-coil region" evidence="1">
    <location>
        <begin position="115"/>
        <end position="205"/>
    </location>
</feature>
<evidence type="ECO:0000256" key="1">
    <source>
        <dbReference type="SAM" id="Coils"/>
    </source>
</evidence>
<dbReference type="AlphaFoldDB" id="A0A4Q2DF92"/>